<proteinExistence type="predicted"/>
<organism evidence="2 3">
    <name type="scientific">Eggerthella lenta</name>
    <name type="common">Eubacterium lentum</name>
    <dbReference type="NCBI Taxonomy" id="84112"/>
    <lineage>
        <taxon>Bacteria</taxon>
        <taxon>Bacillati</taxon>
        <taxon>Actinomycetota</taxon>
        <taxon>Coriobacteriia</taxon>
        <taxon>Eggerthellales</taxon>
        <taxon>Eggerthellaceae</taxon>
        <taxon>Eggerthella</taxon>
    </lineage>
</organism>
<dbReference type="RefSeq" id="WP_114526791.1">
    <property type="nucleotide sequence ID" value="NZ_AP025575.1"/>
</dbReference>
<dbReference type="GeneID" id="69512435"/>
<evidence type="ECO:0000313" key="3">
    <source>
        <dbReference type="Proteomes" id="UP000253915"/>
    </source>
</evidence>
<feature type="region of interest" description="Disordered" evidence="1">
    <location>
        <begin position="1"/>
        <end position="47"/>
    </location>
</feature>
<reference evidence="2 3" key="1">
    <citation type="journal article" date="2018" name="Elife">
        <title>Discovery and characterization of a prevalent human gut bacterial enzyme sufficient for the inactivation of a family of plant toxins.</title>
        <authorList>
            <person name="Koppel N."/>
            <person name="Bisanz J.E."/>
            <person name="Pandelia M.E."/>
            <person name="Turnbaugh P.J."/>
            <person name="Balskus E.P."/>
        </authorList>
    </citation>
    <scope>NUCLEOTIDE SEQUENCE [LARGE SCALE GENOMIC DNA]</scope>
    <source>
        <strain evidence="2 3">16A</strain>
    </source>
</reference>
<gene>
    <name evidence="2" type="ORF">C1853_09180</name>
</gene>
<name>A0ABD7GI21_EGGLN</name>
<evidence type="ECO:0000256" key="1">
    <source>
        <dbReference type="SAM" id="MobiDB-lite"/>
    </source>
</evidence>
<evidence type="ECO:0008006" key="4">
    <source>
        <dbReference type="Google" id="ProtNLM"/>
    </source>
</evidence>
<feature type="compositionally biased region" description="Low complexity" evidence="1">
    <location>
        <begin position="1"/>
        <end position="12"/>
    </location>
</feature>
<dbReference type="Proteomes" id="UP000253915">
    <property type="component" value="Unassembled WGS sequence"/>
</dbReference>
<evidence type="ECO:0000313" key="2">
    <source>
        <dbReference type="EMBL" id="RDC37619.1"/>
    </source>
</evidence>
<accession>A0ABD7GI21</accession>
<sequence length="112" mass="12172">MATRKTTTAKATPAKDVKATPAEAPQDAPVEAAQAPAEAPQDAPVEDQYPVIVCSEDTRITKIVLRDNPSVENDNDALIVPVGTKLRAVEDMGEWTKLTHDLFIMSKFVKKL</sequence>
<feature type="compositionally biased region" description="Low complexity" evidence="1">
    <location>
        <begin position="19"/>
        <end position="47"/>
    </location>
</feature>
<dbReference type="EMBL" id="PPUQ01000011">
    <property type="protein sequence ID" value="RDC37619.1"/>
    <property type="molecule type" value="Genomic_DNA"/>
</dbReference>
<comment type="caution">
    <text evidence="2">The sequence shown here is derived from an EMBL/GenBank/DDBJ whole genome shotgun (WGS) entry which is preliminary data.</text>
</comment>
<dbReference type="AlphaFoldDB" id="A0ABD7GI21"/>
<protein>
    <recommendedName>
        <fullName evidence="4">SH3 domain-containing protein</fullName>
    </recommendedName>
</protein>